<organism evidence="2 3">
    <name type="scientific">Marivibrio halodurans</name>
    <dbReference type="NCBI Taxonomy" id="2039722"/>
    <lineage>
        <taxon>Bacteria</taxon>
        <taxon>Pseudomonadati</taxon>
        <taxon>Pseudomonadota</taxon>
        <taxon>Alphaproteobacteria</taxon>
        <taxon>Rhodospirillales</taxon>
        <taxon>Rhodospirillaceae</taxon>
        <taxon>Marivibrio</taxon>
    </lineage>
</organism>
<dbReference type="RefSeq" id="WP_210680852.1">
    <property type="nucleotide sequence ID" value="NZ_JAGMWN010000002.1"/>
</dbReference>
<feature type="region of interest" description="Disordered" evidence="1">
    <location>
        <begin position="1"/>
        <end position="59"/>
    </location>
</feature>
<proteinExistence type="predicted"/>
<evidence type="ECO:0000313" key="3">
    <source>
        <dbReference type="Proteomes" id="UP000672602"/>
    </source>
</evidence>
<feature type="region of interest" description="Disordered" evidence="1">
    <location>
        <begin position="80"/>
        <end position="103"/>
    </location>
</feature>
<dbReference type="EMBL" id="JAGMWN010000002">
    <property type="protein sequence ID" value="MBP5856257.1"/>
    <property type="molecule type" value="Genomic_DNA"/>
</dbReference>
<reference evidence="2" key="1">
    <citation type="submission" date="2021-04" db="EMBL/GenBank/DDBJ databases">
        <authorList>
            <person name="Zhang D.-C."/>
        </authorList>
    </citation>
    <scope>NUCLEOTIDE SEQUENCE</scope>
    <source>
        <strain evidence="2">CGMCC 1.15697</strain>
    </source>
</reference>
<evidence type="ECO:0000256" key="1">
    <source>
        <dbReference type="SAM" id="MobiDB-lite"/>
    </source>
</evidence>
<feature type="compositionally biased region" description="Basic and acidic residues" evidence="1">
    <location>
        <begin position="29"/>
        <end position="48"/>
    </location>
</feature>
<evidence type="ECO:0000313" key="2">
    <source>
        <dbReference type="EMBL" id="MBP5856257.1"/>
    </source>
</evidence>
<dbReference type="AlphaFoldDB" id="A0A8J7V1X0"/>
<feature type="compositionally biased region" description="Polar residues" evidence="1">
    <location>
        <begin position="1"/>
        <end position="14"/>
    </location>
</feature>
<dbReference type="Proteomes" id="UP000672602">
    <property type="component" value="Unassembled WGS sequence"/>
</dbReference>
<gene>
    <name evidence="2" type="ORF">KAJ83_04495</name>
</gene>
<name>A0A8J7V1X0_9PROT</name>
<accession>A0A8J7V1X0</accession>
<sequence length="103" mass="11120">MTSFAKNLSPTPITADSPRPDFGTAGQAEPDKASHRASDMVKKGRPEPALKPSPALSHEVDGTAFDAAWKDEAKAARRDAFKAKRRAQAAQSKSRAFKRAVTR</sequence>
<protein>
    <submittedName>
        <fullName evidence="2">Uncharacterized protein</fullName>
    </submittedName>
</protein>
<keyword evidence="3" id="KW-1185">Reference proteome</keyword>
<comment type="caution">
    <text evidence="2">The sequence shown here is derived from an EMBL/GenBank/DDBJ whole genome shotgun (WGS) entry which is preliminary data.</text>
</comment>